<dbReference type="GO" id="GO:0004252">
    <property type="term" value="F:serine-type endopeptidase activity"/>
    <property type="evidence" value="ECO:0007669"/>
    <property type="project" value="InterPro"/>
</dbReference>
<dbReference type="PROSITE" id="PS00137">
    <property type="entry name" value="SUBTILASE_HIS"/>
    <property type="match status" value="1"/>
</dbReference>
<organism evidence="7 8">
    <name type="scientific">Dimargaris cristalligena</name>
    <dbReference type="NCBI Taxonomy" id="215637"/>
    <lineage>
        <taxon>Eukaryota</taxon>
        <taxon>Fungi</taxon>
        <taxon>Fungi incertae sedis</taxon>
        <taxon>Zoopagomycota</taxon>
        <taxon>Kickxellomycotina</taxon>
        <taxon>Dimargaritomycetes</taxon>
        <taxon>Dimargaritales</taxon>
        <taxon>Dimargaritaceae</taxon>
        <taxon>Dimargaris</taxon>
    </lineage>
</organism>
<sequence>MRVVSLAAQVDYSTRYYTLPPKKQLAHAYTGVDKAQSELGLTGKGIKIGFLDAGIDYTHPAFGGCFGPGCRVQYGYDFVGDNYNGYNTPQPDDDPIEACSVHGTHVTGIAVGNHGEFKGVAPNATIGAYRILGCSLKTATNVIL</sequence>
<dbReference type="GO" id="GO:0006508">
    <property type="term" value="P:proteolysis"/>
    <property type="evidence" value="ECO:0007669"/>
    <property type="project" value="UniProtKB-KW"/>
</dbReference>
<dbReference type="PANTHER" id="PTHR43806">
    <property type="entry name" value="PEPTIDASE S8"/>
    <property type="match status" value="1"/>
</dbReference>
<name>A0A4V1J4Y4_9FUNG</name>
<comment type="caution">
    <text evidence="5">Lacks conserved residue(s) required for the propagation of feature annotation.</text>
</comment>
<dbReference type="STRING" id="215637.A0A4V1J4Y4"/>
<evidence type="ECO:0000256" key="1">
    <source>
        <dbReference type="ARBA" id="ARBA00011073"/>
    </source>
</evidence>
<keyword evidence="3" id="KW-0378">Hydrolase</keyword>
<dbReference type="InterPro" id="IPR022398">
    <property type="entry name" value="Peptidase_S8_His-AS"/>
</dbReference>
<dbReference type="Pfam" id="PF00082">
    <property type="entry name" value="Peptidase_S8"/>
    <property type="match status" value="1"/>
</dbReference>
<dbReference type="Proteomes" id="UP000268162">
    <property type="component" value="Unassembled WGS sequence"/>
</dbReference>
<dbReference type="InterPro" id="IPR050131">
    <property type="entry name" value="Peptidase_S8_subtilisin-like"/>
</dbReference>
<evidence type="ECO:0000313" key="8">
    <source>
        <dbReference type="Proteomes" id="UP000268162"/>
    </source>
</evidence>
<dbReference type="InterPro" id="IPR000209">
    <property type="entry name" value="Peptidase_S8/S53_dom"/>
</dbReference>
<dbReference type="InterPro" id="IPR023827">
    <property type="entry name" value="Peptidase_S8_Asp-AS"/>
</dbReference>
<dbReference type="PROSITE" id="PS00136">
    <property type="entry name" value="SUBTILASE_ASP"/>
    <property type="match status" value="1"/>
</dbReference>
<dbReference type="GO" id="GO:0005615">
    <property type="term" value="C:extracellular space"/>
    <property type="evidence" value="ECO:0007669"/>
    <property type="project" value="TreeGrafter"/>
</dbReference>
<evidence type="ECO:0000256" key="2">
    <source>
        <dbReference type="ARBA" id="ARBA00022670"/>
    </source>
</evidence>
<dbReference type="AlphaFoldDB" id="A0A4V1J4Y4"/>
<dbReference type="PANTHER" id="PTHR43806:SF66">
    <property type="entry name" value="SERIN ENDOPEPTIDASE"/>
    <property type="match status" value="1"/>
</dbReference>
<keyword evidence="8" id="KW-1185">Reference proteome</keyword>
<keyword evidence="2" id="KW-0645">Protease</keyword>
<protein>
    <submittedName>
        <fullName evidence="7">Peptidase S8/S53 domain-containing protein</fullName>
    </submittedName>
</protein>
<evidence type="ECO:0000313" key="7">
    <source>
        <dbReference type="EMBL" id="RKP37169.1"/>
    </source>
</evidence>
<gene>
    <name evidence="7" type="ORF">BJ085DRAFT_19161</name>
</gene>
<comment type="similarity">
    <text evidence="1 5">Belongs to the peptidase S8 family.</text>
</comment>
<evidence type="ECO:0000256" key="3">
    <source>
        <dbReference type="ARBA" id="ARBA00022801"/>
    </source>
</evidence>
<dbReference type="PROSITE" id="PS51892">
    <property type="entry name" value="SUBTILASE"/>
    <property type="match status" value="1"/>
</dbReference>
<accession>A0A4V1J4Y4</accession>
<dbReference type="InterPro" id="IPR015500">
    <property type="entry name" value="Peptidase_S8_subtilisin-rel"/>
</dbReference>
<feature type="non-terminal residue" evidence="7">
    <location>
        <position position="144"/>
    </location>
</feature>
<dbReference type="Gene3D" id="3.40.50.200">
    <property type="entry name" value="Peptidase S8/S53 domain"/>
    <property type="match status" value="1"/>
</dbReference>
<dbReference type="EMBL" id="ML002531">
    <property type="protein sequence ID" value="RKP37169.1"/>
    <property type="molecule type" value="Genomic_DNA"/>
</dbReference>
<evidence type="ECO:0000256" key="4">
    <source>
        <dbReference type="ARBA" id="ARBA00022825"/>
    </source>
</evidence>
<evidence type="ECO:0000256" key="5">
    <source>
        <dbReference type="PROSITE-ProRule" id="PRU01240"/>
    </source>
</evidence>
<dbReference type="PRINTS" id="PR00723">
    <property type="entry name" value="SUBTILISIN"/>
</dbReference>
<feature type="domain" description="Peptidase S8/S53" evidence="6">
    <location>
        <begin position="43"/>
        <end position="138"/>
    </location>
</feature>
<dbReference type="SUPFAM" id="SSF52743">
    <property type="entry name" value="Subtilisin-like"/>
    <property type="match status" value="1"/>
</dbReference>
<proteinExistence type="inferred from homology"/>
<keyword evidence="4" id="KW-0720">Serine protease</keyword>
<dbReference type="InterPro" id="IPR036852">
    <property type="entry name" value="Peptidase_S8/S53_dom_sf"/>
</dbReference>
<evidence type="ECO:0000259" key="6">
    <source>
        <dbReference type="Pfam" id="PF00082"/>
    </source>
</evidence>
<reference evidence="8" key="1">
    <citation type="journal article" date="2018" name="Nat. Microbiol.">
        <title>Leveraging single-cell genomics to expand the fungal tree of life.</title>
        <authorList>
            <person name="Ahrendt S.R."/>
            <person name="Quandt C.A."/>
            <person name="Ciobanu D."/>
            <person name="Clum A."/>
            <person name="Salamov A."/>
            <person name="Andreopoulos B."/>
            <person name="Cheng J.F."/>
            <person name="Woyke T."/>
            <person name="Pelin A."/>
            <person name="Henrissat B."/>
            <person name="Reynolds N.K."/>
            <person name="Benny G.L."/>
            <person name="Smith M.E."/>
            <person name="James T.Y."/>
            <person name="Grigoriev I.V."/>
        </authorList>
    </citation>
    <scope>NUCLEOTIDE SEQUENCE [LARGE SCALE GENOMIC DNA]</scope>
    <source>
        <strain evidence="8">RSA 468</strain>
    </source>
</reference>